<gene>
    <name evidence="6" type="ORF">ILEXP_LOCUS9439</name>
</gene>
<comment type="subunit">
    <text evidence="2 4">Homodimer.</text>
</comment>
<dbReference type="Gene3D" id="2.40.480.10">
    <property type="entry name" value="Allene oxide cyclase-like"/>
    <property type="match status" value="1"/>
</dbReference>
<evidence type="ECO:0000256" key="5">
    <source>
        <dbReference type="SAM" id="MobiDB-lite"/>
    </source>
</evidence>
<evidence type="ECO:0000256" key="2">
    <source>
        <dbReference type="ARBA" id="ARBA00011738"/>
    </source>
</evidence>
<evidence type="ECO:0000256" key="3">
    <source>
        <dbReference type="ARBA" id="ARBA00022525"/>
    </source>
</evidence>
<keyword evidence="4" id="KW-0052">Apoplast</keyword>
<evidence type="ECO:0000256" key="4">
    <source>
        <dbReference type="RuleBase" id="RU363099"/>
    </source>
</evidence>
<dbReference type="EMBL" id="CAUOFW020001178">
    <property type="protein sequence ID" value="CAK9141811.1"/>
    <property type="molecule type" value="Genomic_DNA"/>
</dbReference>
<dbReference type="InterPro" id="IPR044859">
    <property type="entry name" value="Allene_oxi_cyc_Dirigent"/>
</dbReference>
<evidence type="ECO:0000313" key="6">
    <source>
        <dbReference type="EMBL" id="CAK9141811.1"/>
    </source>
</evidence>
<dbReference type="GO" id="GO:0009699">
    <property type="term" value="P:phenylpropanoid biosynthetic process"/>
    <property type="evidence" value="ECO:0007669"/>
    <property type="project" value="UniProtKB-ARBA"/>
</dbReference>
<dbReference type="Proteomes" id="UP001642360">
    <property type="component" value="Unassembled WGS sequence"/>
</dbReference>
<comment type="function">
    <text evidence="4">Dirigent proteins impart stereoselectivity on the phenoxy radical-coupling reaction, yielding optically active lignans from two molecules of coniferyl alcohol in the biosynthesis of lignans, flavonolignans, and alkaloids and thus plays a central role in plant secondary metabolism.</text>
</comment>
<keyword evidence="3 4" id="KW-0964">Secreted</keyword>
<dbReference type="Pfam" id="PF03018">
    <property type="entry name" value="Dirigent"/>
    <property type="match status" value="1"/>
</dbReference>
<proteinExistence type="inferred from homology"/>
<accession>A0ABC8R9Z4</accession>
<feature type="region of interest" description="Disordered" evidence="5">
    <location>
        <begin position="30"/>
        <end position="51"/>
    </location>
</feature>
<evidence type="ECO:0000256" key="1">
    <source>
        <dbReference type="ARBA" id="ARBA00010746"/>
    </source>
</evidence>
<comment type="subcellular location">
    <subcellularLocation>
        <location evidence="4">Secreted</location>
        <location evidence="4">Extracellular space</location>
        <location evidence="4">Apoplast</location>
    </subcellularLocation>
</comment>
<comment type="similarity">
    <text evidence="1 4">Belongs to the plant dirigent protein family.</text>
</comment>
<keyword evidence="7" id="KW-1185">Reference proteome</keyword>
<evidence type="ECO:0000313" key="7">
    <source>
        <dbReference type="Proteomes" id="UP001642360"/>
    </source>
</evidence>
<dbReference type="InterPro" id="IPR004265">
    <property type="entry name" value="Dirigent"/>
</dbReference>
<sequence length="150" mass="16510">MAVVQGIAEEPKAVEQWFSKLGHDNEKWPKPILPPHHPPQDKVFTDNSLPLDPEPNSQIVDRAQGLFGSAALDEISLLMTMNFVFTQGEYNGSTLSLLGRNAVSHLYREMRIVGGTGVFRLAQGIASAKTASFSTITGLLVEYNVMVIHY</sequence>
<organism evidence="6 7">
    <name type="scientific">Ilex paraguariensis</name>
    <name type="common">yerba mate</name>
    <dbReference type="NCBI Taxonomy" id="185542"/>
    <lineage>
        <taxon>Eukaryota</taxon>
        <taxon>Viridiplantae</taxon>
        <taxon>Streptophyta</taxon>
        <taxon>Embryophyta</taxon>
        <taxon>Tracheophyta</taxon>
        <taxon>Spermatophyta</taxon>
        <taxon>Magnoliopsida</taxon>
        <taxon>eudicotyledons</taxon>
        <taxon>Gunneridae</taxon>
        <taxon>Pentapetalae</taxon>
        <taxon>asterids</taxon>
        <taxon>campanulids</taxon>
        <taxon>Aquifoliales</taxon>
        <taxon>Aquifoliaceae</taxon>
        <taxon>Ilex</taxon>
    </lineage>
</organism>
<comment type="caution">
    <text evidence="6">The sequence shown here is derived from an EMBL/GenBank/DDBJ whole genome shotgun (WGS) entry which is preliminary data.</text>
</comment>
<dbReference type="AlphaFoldDB" id="A0ABC8R9Z4"/>
<dbReference type="GO" id="GO:0048046">
    <property type="term" value="C:apoplast"/>
    <property type="evidence" value="ECO:0007669"/>
    <property type="project" value="UniProtKB-SubCell"/>
</dbReference>
<protein>
    <recommendedName>
        <fullName evidence="4">Dirigent protein</fullName>
    </recommendedName>
</protein>
<reference evidence="6 7" key="1">
    <citation type="submission" date="2024-02" db="EMBL/GenBank/DDBJ databases">
        <authorList>
            <person name="Vignale AGUSTIN F."/>
            <person name="Sosa J E."/>
            <person name="Modenutti C."/>
        </authorList>
    </citation>
    <scope>NUCLEOTIDE SEQUENCE [LARGE SCALE GENOMIC DNA]</scope>
</reference>
<dbReference type="PANTHER" id="PTHR21495">
    <property type="entry name" value="NUCLEOPORIN-RELATED"/>
    <property type="match status" value="1"/>
</dbReference>
<name>A0ABC8R9Z4_9AQUA</name>